<feature type="coiled-coil region" evidence="7">
    <location>
        <begin position="290"/>
        <end position="341"/>
    </location>
</feature>
<keyword evidence="3 9" id="KW-0812">Transmembrane</keyword>
<evidence type="ECO:0000256" key="3">
    <source>
        <dbReference type="ARBA" id="ARBA00022692"/>
    </source>
</evidence>
<dbReference type="Gene3D" id="1.20.5.110">
    <property type="match status" value="1"/>
</dbReference>
<dbReference type="Proteomes" id="UP000193642">
    <property type="component" value="Unassembled WGS sequence"/>
</dbReference>
<dbReference type="PROSITE" id="PS00914">
    <property type="entry name" value="SYNTAXIN"/>
    <property type="match status" value="1"/>
</dbReference>
<dbReference type="CDD" id="cd15848">
    <property type="entry name" value="SNARE_syntaxin1-like"/>
    <property type="match status" value="1"/>
</dbReference>
<dbReference type="GO" id="GO:0006886">
    <property type="term" value="P:intracellular protein transport"/>
    <property type="evidence" value="ECO:0007669"/>
    <property type="project" value="InterPro"/>
</dbReference>
<feature type="compositionally biased region" description="Gly residues" evidence="8">
    <location>
        <begin position="27"/>
        <end position="37"/>
    </location>
</feature>
<evidence type="ECO:0000313" key="11">
    <source>
        <dbReference type="EMBL" id="ORY43844.1"/>
    </source>
</evidence>
<dbReference type="SMART" id="SM00397">
    <property type="entry name" value="t_SNARE"/>
    <property type="match status" value="1"/>
</dbReference>
<dbReference type="SUPFAM" id="SSF47661">
    <property type="entry name" value="t-snare proteins"/>
    <property type="match status" value="1"/>
</dbReference>
<keyword evidence="7" id="KW-0175">Coiled coil</keyword>
<feature type="compositionally biased region" description="Low complexity" evidence="8">
    <location>
        <begin position="66"/>
        <end position="78"/>
    </location>
</feature>
<evidence type="ECO:0000256" key="7">
    <source>
        <dbReference type="SAM" id="Coils"/>
    </source>
</evidence>
<dbReference type="GO" id="GO:0000149">
    <property type="term" value="F:SNARE binding"/>
    <property type="evidence" value="ECO:0007669"/>
    <property type="project" value="TreeGrafter"/>
</dbReference>
<name>A0A1Y2CAF9_9FUNG</name>
<dbReference type="STRING" id="329046.A0A1Y2CAF9"/>
<comment type="caution">
    <text evidence="11">The sequence shown here is derived from an EMBL/GenBank/DDBJ whole genome shotgun (WGS) entry which is preliminary data.</text>
</comment>
<dbReference type="GO" id="GO:0012505">
    <property type="term" value="C:endomembrane system"/>
    <property type="evidence" value="ECO:0007669"/>
    <property type="project" value="TreeGrafter"/>
</dbReference>
<evidence type="ECO:0000256" key="2">
    <source>
        <dbReference type="ARBA" id="ARBA00009063"/>
    </source>
</evidence>
<dbReference type="GO" id="GO:0005484">
    <property type="term" value="F:SNAP receptor activity"/>
    <property type="evidence" value="ECO:0007669"/>
    <property type="project" value="InterPro"/>
</dbReference>
<evidence type="ECO:0000256" key="6">
    <source>
        <dbReference type="RuleBase" id="RU003858"/>
    </source>
</evidence>
<keyword evidence="5 9" id="KW-0472">Membrane</keyword>
<dbReference type="Gene3D" id="1.20.58.70">
    <property type="match status" value="1"/>
</dbReference>
<dbReference type="InterPro" id="IPR000727">
    <property type="entry name" value="T_SNARE_dom"/>
</dbReference>
<evidence type="ECO:0000256" key="4">
    <source>
        <dbReference type="ARBA" id="ARBA00022989"/>
    </source>
</evidence>
<dbReference type="GO" id="GO:0006906">
    <property type="term" value="P:vesicle fusion"/>
    <property type="evidence" value="ECO:0007669"/>
    <property type="project" value="TreeGrafter"/>
</dbReference>
<feature type="compositionally biased region" description="Low complexity" evidence="8">
    <location>
        <begin position="38"/>
        <end position="48"/>
    </location>
</feature>
<feature type="domain" description="T-SNARE coiled-coil homology" evidence="10">
    <location>
        <begin position="297"/>
        <end position="359"/>
    </location>
</feature>
<dbReference type="OrthoDB" id="10255013at2759"/>
<keyword evidence="12" id="KW-1185">Reference proteome</keyword>
<comment type="subcellular location">
    <subcellularLocation>
        <location evidence="1">Membrane</location>
        <topology evidence="1">Single-pass type IV membrane protein</topology>
    </subcellularLocation>
</comment>
<feature type="transmembrane region" description="Helical" evidence="9">
    <location>
        <begin position="371"/>
        <end position="393"/>
    </location>
</feature>
<dbReference type="Pfam" id="PF05739">
    <property type="entry name" value="SNARE"/>
    <property type="match status" value="1"/>
</dbReference>
<dbReference type="PANTHER" id="PTHR19957">
    <property type="entry name" value="SYNTAXIN"/>
    <property type="match status" value="1"/>
</dbReference>
<feature type="compositionally biased region" description="Polar residues" evidence="8">
    <location>
        <begin position="49"/>
        <end position="65"/>
    </location>
</feature>
<accession>A0A1Y2CAF9</accession>
<comment type="similarity">
    <text evidence="2 6">Belongs to the syntaxin family.</text>
</comment>
<evidence type="ECO:0000256" key="9">
    <source>
        <dbReference type="SAM" id="Phobius"/>
    </source>
</evidence>
<feature type="compositionally biased region" description="Low complexity" evidence="8">
    <location>
        <begin position="100"/>
        <end position="113"/>
    </location>
</feature>
<feature type="region of interest" description="Disordered" evidence="8">
    <location>
        <begin position="1"/>
        <end position="139"/>
    </location>
</feature>
<dbReference type="Pfam" id="PF00804">
    <property type="entry name" value="Syntaxin"/>
    <property type="match status" value="1"/>
</dbReference>
<dbReference type="GO" id="GO:0031201">
    <property type="term" value="C:SNARE complex"/>
    <property type="evidence" value="ECO:0007669"/>
    <property type="project" value="TreeGrafter"/>
</dbReference>
<evidence type="ECO:0000313" key="12">
    <source>
        <dbReference type="Proteomes" id="UP000193642"/>
    </source>
</evidence>
<dbReference type="EMBL" id="MCGO01000024">
    <property type="protein sequence ID" value="ORY43844.1"/>
    <property type="molecule type" value="Genomic_DNA"/>
</dbReference>
<dbReference type="InterPro" id="IPR006011">
    <property type="entry name" value="Syntaxin_N"/>
</dbReference>
<protein>
    <submittedName>
        <fullName evidence="11">t-SNARE</fullName>
    </submittedName>
</protein>
<dbReference type="PROSITE" id="PS50192">
    <property type="entry name" value="T_SNARE"/>
    <property type="match status" value="1"/>
</dbReference>
<evidence type="ECO:0000256" key="8">
    <source>
        <dbReference type="SAM" id="MobiDB-lite"/>
    </source>
</evidence>
<feature type="compositionally biased region" description="Polar residues" evidence="8">
    <location>
        <begin position="123"/>
        <end position="137"/>
    </location>
</feature>
<reference evidence="11 12" key="1">
    <citation type="submission" date="2016-07" db="EMBL/GenBank/DDBJ databases">
        <title>Pervasive Adenine N6-methylation of Active Genes in Fungi.</title>
        <authorList>
            <consortium name="DOE Joint Genome Institute"/>
            <person name="Mondo S.J."/>
            <person name="Dannebaum R.O."/>
            <person name="Kuo R.C."/>
            <person name="Labutti K."/>
            <person name="Haridas S."/>
            <person name="Kuo A."/>
            <person name="Salamov A."/>
            <person name="Ahrendt S.R."/>
            <person name="Lipzen A."/>
            <person name="Sullivan W."/>
            <person name="Andreopoulos W.B."/>
            <person name="Clum A."/>
            <person name="Lindquist E."/>
            <person name="Daum C."/>
            <person name="Ramamoorthy G.K."/>
            <person name="Gryganskyi A."/>
            <person name="Culley D."/>
            <person name="Magnuson J.K."/>
            <person name="James T.Y."/>
            <person name="O'Malley M.A."/>
            <person name="Stajich J.E."/>
            <person name="Spatafora J.W."/>
            <person name="Visel A."/>
            <person name="Grigoriev I.V."/>
        </authorList>
    </citation>
    <scope>NUCLEOTIDE SEQUENCE [LARGE SCALE GENOMIC DNA]</scope>
    <source>
        <strain evidence="11 12">JEL800</strain>
    </source>
</reference>
<keyword evidence="4 9" id="KW-1133">Transmembrane helix</keyword>
<dbReference type="InterPro" id="IPR010989">
    <property type="entry name" value="SNARE"/>
</dbReference>
<dbReference type="InterPro" id="IPR045242">
    <property type="entry name" value="Syntaxin"/>
</dbReference>
<organism evidence="11 12">
    <name type="scientific">Rhizoclosmatium globosum</name>
    <dbReference type="NCBI Taxonomy" id="329046"/>
    <lineage>
        <taxon>Eukaryota</taxon>
        <taxon>Fungi</taxon>
        <taxon>Fungi incertae sedis</taxon>
        <taxon>Chytridiomycota</taxon>
        <taxon>Chytridiomycota incertae sedis</taxon>
        <taxon>Chytridiomycetes</taxon>
        <taxon>Chytridiales</taxon>
        <taxon>Chytriomycetaceae</taxon>
        <taxon>Rhizoclosmatium</taxon>
    </lineage>
</organism>
<dbReference type="PANTHER" id="PTHR19957:SF307">
    <property type="entry name" value="PROTEIN SSO1-RELATED"/>
    <property type="match status" value="1"/>
</dbReference>
<dbReference type="GO" id="GO:0006887">
    <property type="term" value="P:exocytosis"/>
    <property type="evidence" value="ECO:0007669"/>
    <property type="project" value="TreeGrafter"/>
</dbReference>
<dbReference type="SMART" id="SM00503">
    <property type="entry name" value="SynN"/>
    <property type="match status" value="1"/>
</dbReference>
<dbReference type="AlphaFoldDB" id="A0A1Y2CAF9"/>
<proteinExistence type="inferred from homology"/>
<sequence length="399" mass="44194">MSSRGNYDSREREPRYPPATAQRSNSGSGGGGGGGRGVAPAPSGRAPRSNPQGQGYSSNQQQRPSNNNNNNNNYNNNYPAYTDPPTASNSGRDRLGDLRAGSASPAASFNSNPTQNDHRRGQPSRSNTQTSATSNSRFYDDIDAMRNDLDRIQRQLIPDLQALQQKIISTTHHAEADRATSQMNAVQDNISAILNDARKTMRALSASTANMPPGAESHSRKGQLGTMAKKLMAVADDFASVQKSFKSKYKQRMEREIRIARPDATPQEIARALDSNTGSAFSQQLLASRNDKARKALNDVQNRHTELQKIEQSMTEVFELFQEMQALIETQQEMINNVESNVENTVQYVEEGSKELSKAVVYRKQARKKKWWLAIIIGAVLIVVLVFVYIYVIKPMISK</sequence>
<gene>
    <name evidence="11" type="ORF">BCR33DRAFT_717481</name>
</gene>
<dbReference type="GO" id="GO:0005886">
    <property type="term" value="C:plasma membrane"/>
    <property type="evidence" value="ECO:0007669"/>
    <property type="project" value="TreeGrafter"/>
</dbReference>
<evidence type="ECO:0000256" key="1">
    <source>
        <dbReference type="ARBA" id="ARBA00004211"/>
    </source>
</evidence>
<dbReference type="GO" id="GO:0048278">
    <property type="term" value="P:vesicle docking"/>
    <property type="evidence" value="ECO:0007669"/>
    <property type="project" value="TreeGrafter"/>
</dbReference>
<evidence type="ECO:0000256" key="5">
    <source>
        <dbReference type="ARBA" id="ARBA00023136"/>
    </source>
</evidence>
<dbReference type="InterPro" id="IPR006012">
    <property type="entry name" value="Syntaxin/epimorphin_CS"/>
</dbReference>
<evidence type="ECO:0000259" key="10">
    <source>
        <dbReference type="PROSITE" id="PS50192"/>
    </source>
</evidence>